<dbReference type="EMBL" id="KQ947440">
    <property type="protein sequence ID" value="KUJ07327.1"/>
    <property type="molecule type" value="Genomic_DNA"/>
</dbReference>
<dbReference type="AlphaFoldDB" id="A0A132B6M5"/>
<protein>
    <submittedName>
        <fullName evidence="1">Uncharacterized protein</fullName>
    </submittedName>
</protein>
<dbReference type="Proteomes" id="UP000070700">
    <property type="component" value="Unassembled WGS sequence"/>
</dbReference>
<name>A0A132B6M5_MOLSC</name>
<dbReference type="InParanoid" id="A0A132B6M5"/>
<proteinExistence type="predicted"/>
<dbReference type="RefSeq" id="XP_018061682.1">
    <property type="nucleotide sequence ID" value="XM_018216408.1"/>
</dbReference>
<gene>
    <name evidence="1" type="ORF">LY89DRAFT_691793</name>
</gene>
<sequence length="179" mass="20365">MAIKKIGEGKFIKLFGWAARSATASDNTIKFPHLKALLDNSDANKPARFIILTNLEALAALGREMTENDLLYDFYKHLREVFREWCDSKGYPQPEEFFFAAPVVKNSALDANERGVFFSIRGGWNVCYVKLVSRMHVSQPLRRRRGSCRFCTMPGGKKEIFQGRLPWLTPGPAQCKSFP</sequence>
<reference evidence="1 2" key="1">
    <citation type="submission" date="2015-10" db="EMBL/GenBank/DDBJ databases">
        <title>Full genome of DAOMC 229536 Phialocephala scopiformis, a fungal endophyte of spruce producing the potent anti-insectan compound rugulosin.</title>
        <authorList>
            <consortium name="DOE Joint Genome Institute"/>
            <person name="Walker A.K."/>
            <person name="Frasz S.L."/>
            <person name="Seifert K.A."/>
            <person name="Miller J.D."/>
            <person name="Mondo S.J."/>
            <person name="Labutti K."/>
            <person name="Lipzen A."/>
            <person name="Dockter R."/>
            <person name="Kennedy M."/>
            <person name="Grigoriev I.V."/>
            <person name="Spatafora J.W."/>
        </authorList>
    </citation>
    <scope>NUCLEOTIDE SEQUENCE [LARGE SCALE GENOMIC DNA]</scope>
    <source>
        <strain evidence="1 2">CBS 120377</strain>
    </source>
</reference>
<accession>A0A132B6M5</accession>
<dbReference type="GeneID" id="28826134"/>
<dbReference type="OrthoDB" id="10478599at2759"/>
<organism evidence="1 2">
    <name type="scientific">Mollisia scopiformis</name>
    <name type="common">Conifer needle endophyte fungus</name>
    <name type="synonym">Phialocephala scopiformis</name>
    <dbReference type="NCBI Taxonomy" id="149040"/>
    <lineage>
        <taxon>Eukaryota</taxon>
        <taxon>Fungi</taxon>
        <taxon>Dikarya</taxon>
        <taxon>Ascomycota</taxon>
        <taxon>Pezizomycotina</taxon>
        <taxon>Leotiomycetes</taxon>
        <taxon>Helotiales</taxon>
        <taxon>Mollisiaceae</taxon>
        <taxon>Mollisia</taxon>
    </lineage>
</organism>
<keyword evidence="2" id="KW-1185">Reference proteome</keyword>
<dbReference type="KEGG" id="psco:LY89DRAFT_691793"/>
<evidence type="ECO:0000313" key="2">
    <source>
        <dbReference type="Proteomes" id="UP000070700"/>
    </source>
</evidence>
<evidence type="ECO:0000313" key="1">
    <source>
        <dbReference type="EMBL" id="KUJ07327.1"/>
    </source>
</evidence>